<keyword evidence="3" id="KW-1185">Reference proteome</keyword>
<dbReference type="SUPFAM" id="SSF55729">
    <property type="entry name" value="Acyl-CoA N-acyltransferases (Nat)"/>
    <property type="match status" value="1"/>
</dbReference>
<comment type="caution">
    <text evidence="2">The sequence shown here is derived from an EMBL/GenBank/DDBJ whole genome shotgun (WGS) entry which is preliminary data.</text>
</comment>
<reference evidence="2 3" key="1">
    <citation type="submission" date="2020-04" db="EMBL/GenBank/DDBJ databases">
        <authorList>
            <person name="Klaysubun C."/>
            <person name="Duangmal K."/>
            <person name="Lipun K."/>
        </authorList>
    </citation>
    <scope>NUCLEOTIDE SEQUENCE [LARGE SCALE GENOMIC DNA]</scope>
    <source>
        <strain evidence="2 3">K10HN5</strain>
    </source>
</reference>
<dbReference type="Gene3D" id="3.40.630.30">
    <property type="match status" value="1"/>
</dbReference>
<accession>A0ABX1SI56</accession>
<dbReference type="Proteomes" id="UP000820669">
    <property type="component" value="Unassembled WGS sequence"/>
</dbReference>
<evidence type="ECO:0000313" key="2">
    <source>
        <dbReference type="EMBL" id="NMI00082.1"/>
    </source>
</evidence>
<gene>
    <name evidence="2" type="ORF">HF526_22615</name>
</gene>
<dbReference type="InterPro" id="IPR038740">
    <property type="entry name" value="BioF2-like_GNAT_dom"/>
</dbReference>
<feature type="domain" description="BioF2-like acetyltransferase" evidence="1">
    <location>
        <begin position="180"/>
        <end position="324"/>
    </location>
</feature>
<evidence type="ECO:0000313" key="3">
    <source>
        <dbReference type="Proteomes" id="UP000820669"/>
    </source>
</evidence>
<dbReference type="Pfam" id="PF13480">
    <property type="entry name" value="Acetyltransf_6"/>
    <property type="match status" value="1"/>
</dbReference>
<name>A0ABX1SI56_9PSEU</name>
<protein>
    <submittedName>
        <fullName evidence="2">GNAT family N-acetyltransferase</fullName>
    </submittedName>
</protein>
<proteinExistence type="predicted"/>
<sequence>MTGAVRTIADTGVWATRWVRDVAGFADLAQEWDALHNRCPGATAFQRAGWLTAWWAAYGRDDLRVLTVRRSGQLVAGAAVMLERRHGVRVLTPVGRGVSDVSEFLVQAGDLQAPALGRLSAALAAEPGWDVLDLPEVRAGGIAAQVEAAWPGRRWSSPSSVCLELPGRPLDELLPQLPTRTRGTIRRKLRTIDQAGVAVRTAAPAEIADGVTTLLALHERQWRGRGGNPEHLTPRFARLLRQAATALAATGNARLEQYRIDGTVLAAELLLIDGDSVGGYLTGVDPALRERVDTATLMVRHNLALTAELGKDRLSLLRGEEDYKLRWRPMRVEQHRVLLARRGGPVAVAYAGLVGARATTGRWLADRHPELRDTLADALQCARQEGPAAGARALRTRARTRR</sequence>
<dbReference type="InterPro" id="IPR016181">
    <property type="entry name" value="Acyl_CoA_acyltransferase"/>
</dbReference>
<evidence type="ECO:0000259" key="1">
    <source>
        <dbReference type="Pfam" id="PF13480"/>
    </source>
</evidence>
<organism evidence="2 3">
    <name type="scientific">Pseudonocardia acidicola</name>
    <dbReference type="NCBI Taxonomy" id="2724939"/>
    <lineage>
        <taxon>Bacteria</taxon>
        <taxon>Bacillati</taxon>
        <taxon>Actinomycetota</taxon>
        <taxon>Actinomycetes</taxon>
        <taxon>Pseudonocardiales</taxon>
        <taxon>Pseudonocardiaceae</taxon>
        <taxon>Pseudonocardia</taxon>
    </lineage>
</organism>
<dbReference type="RefSeq" id="WP_169383560.1">
    <property type="nucleotide sequence ID" value="NZ_JAAXLA010000048.1"/>
</dbReference>
<dbReference type="EMBL" id="JAAXLA010000048">
    <property type="protein sequence ID" value="NMI00082.1"/>
    <property type="molecule type" value="Genomic_DNA"/>
</dbReference>